<dbReference type="EMBL" id="JAJSOF020000003">
    <property type="protein sequence ID" value="KAJ4449667.1"/>
    <property type="molecule type" value="Genomic_DNA"/>
</dbReference>
<reference evidence="2 3" key="1">
    <citation type="journal article" date="2022" name="Allergy">
        <title>Genome assembly and annotation of Periplaneta americana reveal a comprehensive cockroach allergen profile.</title>
        <authorList>
            <person name="Wang L."/>
            <person name="Xiong Q."/>
            <person name="Saelim N."/>
            <person name="Wang L."/>
            <person name="Nong W."/>
            <person name="Wan A.T."/>
            <person name="Shi M."/>
            <person name="Liu X."/>
            <person name="Cao Q."/>
            <person name="Hui J.H.L."/>
            <person name="Sookrung N."/>
            <person name="Leung T.F."/>
            <person name="Tungtrongchitr A."/>
            <person name="Tsui S.K.W."/>
        </authorList>
    </citation>
    <scope>NUCLEOTIDE SEQUENCE [LARGE SCALE GENOMIC DNA]</scope>
    <source>
        <strain evidence="2">PWHHKU_190912</strain>
    </source>
</reference>
<evidence type="ECO:0000313" key="2">
    <source>
        <dbReference type="EMBL" id="KAJ4449667.1"/>
    </source>
</evidence>
<protein>
    <submittedName>
        <fullName evidence="2">Uncharacterized protein</fullName>
    </submittedName>
</protein>
<name>A0ABQ8TSL7_PERAM</name>
<comment type="caution">
    <text evidence="2">The sequence shown here is derived from an EMBL/GenBank/DDBJ whole genome shotgun (WGS) entry which is preliminary data.</text>
</comment>
<sequence>MHDRTWKPHYVQQLTPEDCVRRMDYGELMRAGMRIGFSCFKTSSGVTRPYFMWEVSSIDTIAIIGLHKKPIRLAQTALIERGRSFGAGESSNSSPESCVGMTTRHNSSRIRNRSERRVVLYFQKSTVTVVIIRKTNVKKQARRLISMFSSTYVCEQTFSKIKIQKLRLRSSLNDDVLLLSTTEQRLDIDNLLSSKH</sequence>
<accession>A0ABQ8TSL7</accession>
<keyword evidence="3" id="KW-1185">Reference proteome</keyword>
<gene>
    <name evidence="2" type="ORF">ANN_01071</name>
</gene>
<organism evidence="2 3">
    <name type="scientific">Periplaneta americana</name>
    <name type="common">American cockroach</name>
    <name type="synonym">Blatta americana</name>
    <dbReference type="NCBI Taxonomy" id="6978"/>
    <lineage>
        <taxon>Eukaryota</taxon>
        <taxon>Metazoa</taxon>
        <taxon>Ecdysozoa</taxon>
        <taxon>Arthropoda</taxon>
        <taxon>Hexapoda</taxon>
        <taxon>Insecta</taxon>
        <taxon>Pterygota</taxon>
        <taxon>Neoptera</taxon>
        <taxon>Polyneoptera</taxon>
        <taxon>Dictyoptera</taxon>
        <taxon>Blattodea</taxon>
        <taxon>Blattoidea</taxon>
        <taxon>Blattidae</taxon>
        <taxon>Blattinae</taxon>
        <taxon>Periplaneta</taxon>
    </lineage>
</organism>
<proteinExistence type="predicted"/>
<dbReference type="Proteomes" id="UP001148838">
    <property type="component" value="Unassembled WGS sequence"/>
</dbReference>
<evidence type="ECO:0000313" key="3">
    <source>
        <dbReference type="Proteomes" id="UP001148838"/>
    </source>
</evidence>
<evidence type="ECO:0000256" key="1">
    <source>
        <dbReference type="SAM" id="MobiDB-lite"/>
    </source>
</evidence>
<feature type="region of interest" description="Disordered" evidence="1">
    <location>
        <begin position="85"/>
        <end position="107"/>
    </location>
</feature>